<dbReference type="AlphaFoldDB" id="A0AAV4CEP2"/>
<dbReference type="Proteomes" id="UP000735302">
    <property type="component" value="Unassembled WGS sequence"/>
</dbReference>
<keyword evidence="2" id="KW-1185">Reference proteome</keyword>
<organism evidence="1 2">
    <name type="scientific">Plakobranchus ocellatus</name>
    <dbReference type="NCBI Taxonomy" id="259542"/>
    <lineage>
        <taxon>Eukaryota</taxon>
        <taxon>Metazoa</taxon>
        <taxon>Spiralia</taxon>
        <taxon>Lophotrochozoa</taxon>
        <taxon>Mollusca</taxon>
        <taxon>Gastropoda</taxon>
        <taxon>Heterobranchia</taxon>
        <taxon>Euthyneura</taxon>
        <taxon>Panpulmonata</taxon>
        <taxon>Sacoglossa</taxon>
        <taxon>Placobranchoidea</taxon>
        <taxon>Plakobranchidae</taxon>
        <taxon>Plakobranchus</taxon>
    </lineage>
</organism>
<comment type="caution">
    <text evidence="1">The sequence shown here is derived from an EMBL/GenBank/DDBJ whole genome shotgun (WGS) entry which is preliminary data.</text>
</comment>
<protein>
    <submittedName>
        <fullName evidence="1">Uncharacterized protein</fullName>
    </submittedName>
</protein>
<accession>A0AAV4CEP2</accession>
<reference evidence="1 2" key="1">
    <citation type="journal article" date="2021" name="Elife">
        <title>Chloroplast acquisition without the gene transfer in kleptoplastic sea slugs, Plakobranchus ocellatus.</title>
        <authorList>
            <person name="Maeda T."/>
            <person name="Takahashi S."/>
            <person name="Yoshida T."/>
            <person name="Shimamura S."/>
            <person name="Takaki Y."/>
            <person name="Nagai Y."/>
            <person name="Toyoda A."/>
            <person name="Suzuki Y."/>
            <person name="Arimoto A."/>
            <person name="Ishii H."/>
            <person name="Satoh N."/>
            <person name="Nishiyama T."/>
            <person name="Hasebe M."/>
            <person name="Maruyama T."/>
            <person name="Minagawa J."/>
            <person name="Obokata J."/>
            <person name="Shigenobu S."/>
        </authorList>
    </citation>
    <scope>NUCLEOTIDE SEQUENCE [LARGE SCALE GENOMIC DNA]</scope>
</reference>
<proteinExistence type="predicted"/>
<evidence type="ECO:0000313" key="1">
    <source>
        <dbReference type="EMBL" id="GFO29943.1"/>
    </source>
</evidence>
<name>A0AAV4CEP2_9GAST</name>
<dbReference type="EMBL" id="BLXT01006199">
    <property type="protein sequence ID" value="GFO29943.1"/>
    <property type="molecule type" value="Genomic_DNA"/>
</dbReference>
<gene>
    <name evidence="1" type="ORF">PoB_005644800</name>
</gene>
<evidence type="ECO:0000313" key="2">
    <source>
        <dbReference type="Proteomes" id="UP000735302"/>
    </source>
</evidence>
<sequence length="144" mass="16140">MANKTIRTLLHPDAWTKRGTHSRQGLADLTIERALQFGRADYFCLKGKKKTTQRSNQSFIAKEEGCCKEPVHNKVFPGFQDLRQVRAPVAGLEPLDGKVPVDLRADSLSTVPSMPQIKRKGCRALALTTVVSANTQRKQNRYFS</sequence>